<keyword evidence="14" id="KW-1185">Reference proteome</keyword>
<dbReference type="HAMAP" id="MF_00137">
    <property type="entry name" value="SAICAR_synth"/>
    <property type="match status" value="1"/>
</dbReference>
<dbReference type="Pfam" id="PF01259">
    <property type="entry name" value="SAICAR_synt"/>
    <property type="match status" value="1"/>
</dbReference>
<dbReference type="Proteomes" id="UP000321234">
    <property type="component" value="Unassembled WGS sequence"/>
</dbReference>
<proteinExistence type="inferred from homology"/>
<dbReference type="InterPro" id="IPR028923">
    <property type="entry name" value="SAICAR_synt/ADE2_N"/>
</dbReference>
<dbReference type="Gene3D" id="3.30.470.20">
    <property type="entry name" value="ATP-grasp fold, B domain"/>
    <property type="match status" value="1"/>
</dbReference>
<protein>
    <recommendedName>
        <fullName evidence="4 11">Phosphoribosylaminoimidazole-succinocarboxamide synthase</fullName>
        <ecNumber evidence="3 11">6.3.2.6</ecNumber>
    </recommendedName>
    <alternativeName>
        <fullName evidence="9 11">SAICAR synthetase</fullName>
    </alternativeName>
</protein>
<dbReference type="GO" id="GO:0005737">
    <property type="term" value="C:cytoplasm"/>
    <property type="evidence" value="ECO:0007669"/>
    <property type="project" value="TreeGrafter"/>
</dbReference>
<evidence type="ECO:0000259" key="12">
    <source>
        <dbReference type="Pfam" id="PF01259"/>
    </source>
</evidence>
<evidence type="ECO:0000256" key="8">
    <source>
        <dbReference type="ARBA" id="ARBA00022840"/>
    </source>
</evidence>
<dbReference type="GO" id="GO:0004639">
    <property type="term" value="F:phosphoribosylaminoimidazolesuccinocarboxamide synthase activity"/>
    <property type="evidence" value="ECO:0007669"/>
    <property type="project" value="UniProtKB-UniRule"/>
</dbReference>
<dbReference type="GO" id="GO:0006189">
    <property type="term" value="P:'de novo' IMP biosynthetic process"/>
    <property type="evidence" value="ECO:0007669"/>
    <property type="project" value="UniProtKB-UniRule"/>
</dbReference>
<evidence type="ECO:0000256" key="7">
    <source>
        <dbReference type="ARBA" id="ARBA00022755"/>
    </source>
</evidence>
<evidence type="ECO:0000256" key="2">
    <source>
        <dbReference type="ARBA" id="ARBA00010190"/>
    </source>
</evidence>
<organism evidence="13 14">
    <name type="scientific">Quadrisphaera setariae</name>
    <dbReference type="NCBI Taxonomy" id="2593304"/>
    <lineage>
        <taxon>Bacteria</taxon>
        <taxon>Bacillati</taxon>
        <taxon>Actinomycetota</taxon>
        <taxon>Actinomycetes</taxon>
        <taxon>Kineosporiales</taxon>
        <taxon>Kineosporiaceae</taxon>
        <taxon>Quadrisphaera</taxon>
    </lineage>
</organism>
<dbReference type="AlphaFoldDB" id="A0A5C8ZE32"/>
<dbReference type="EC" id="6.3.2.6" evidence="3 11"/>
<keyword evidence="6 11" id="KW-0547">Nucleotide-binding</keyword>
<feature type="domain" description="SAICAR synthetase/ADE2 N-terminal" evidence="12">
    <location>
        <begin position="24"/>
        <end position="284"/>
    </location>
</feature>
<sequence>MSTPETDAASARDLPQELPGWSPLHAGKVRQLYTSQADPSLLLLVVSDRISAYDHVLATPIPDKGALLTALSLWWFEQLDDWGLVRHHVVGAGAEHGVPAQVAGRSMVVRRLDMLPVECIARGYLTGSGLAEYRATGSLAGVELPPGLEDGDRLRAPLFTPTTKAAVGLHDEPINEAGVAALVGAERGAQLKRVTVELYSRGAAVATERGVLLADTKVELGLDPGGDPDDPASLVLGDELLTPDSSRFWPADGWQPGRAQPSFDKQYVRDWLTSPASGWSRTSAEPPPALPDDVVERTRDRYVEAYERLTGRRWQ</sequence>
<evidence type="ECO:0000256" key="3">
    <source>
        <dbReference type="ARBA" id="ARBA00012217"/>
    </source>
</evidence>
<dbReference type="EMBL" id="VKAC01000006">
    <property type="protein sequence ID" value="TXR56067.1"/>
    <property type="molecule type" value="Genomic_DNA"/>
</dbReference>
<evidence type="ECO:0000256" key="4">
    <source>
        <dbReference type="ARBA" id="ARBA00016460"/>
    </source>
</evidence>
<evidence type="ECO:0000256" key="11">
    <source>
        <dbReference type="HAMAP-Rule" id="MF_00137"/>
    </source>
</evidence>
<dbReference type="NCBIfam" id="NF010568">
    <property type="entry name" value="PRK13961.1"/>
    <property type="match status" value="1"/>
</dbReference>
<dbReference type="GO" id="GO:0005524">
    <property type="term" value="F:ATP binding"/>
    <property type="evidence" value="ECO:0007669"/>
    <property type="project" value="UniProtKB-KW"/>
</dbReference>
<dbReference type="PANTHER" id="PTHR43700:SF1">
    <property type="entry name" value="PHOSPHORIBOSYLAMINOIMIDAZOLE-SUCCINOCARBOXAMIDE SYNTHASE"/>
    <property type="match status" value="1"/>
</dbReference>
<accession>A0A5C8ZE32</accession>
<dbReference type="PROSITE" id="PS01057">
    <property type="entry name" value="SAICAR_SYNTHETASE_1"/>
    <property type="match status" value="1"/>
</dbReference>
<evidence type="ECO:0000256" key="5">
    <source>
        <dbReference type="ARBA" id="ARBA00022598"/>
    </source>
</evidence>
<dbReference type="InterPro" id="IPR018236">
    <property type="entry name" value="SAICAR_synthetase_CS"/>
</dbReference>
<evidence type="ECO:0000313" key="13">
    <source>
        <dbReference type="EMBL" id="TXR56067.1"/>
    </source>
</evidence>
<comment type="similarity">
    <text evidence="2 11">Belongs to the SAICAR synthetase family.</text>
</comment>
<gene>
    <name evidence="11" type="primary">purC</name>
    <name evidence="13" type="ORF">FMM08_11515</name>
</gene>
<evidence type="ECO:0000256" key="10">
    <source>
        <dbReference type="ARBA" id="ARBA00048475"/>
    </source>
</evidence>
<evidence type="ECO:0000256" key="6">
    <source>
        <dbReference type="ARBA" id="ARBA00022741"/>
    </source>
</evidence>
<dbReference type="InterPro" id="IPR001636">
    <property type="entry name" value="SAICAR_synth"/>
</dbReference>
<reference evidence="13 14" key="1">
    <citation type="submission" date="2019-07" db="EMBL/GenBank/DDBJ databases">
        <title>Quadrisphaera sp. strain DD2A genome sequencing and assembly.</title>
        <authorList>
            <person name="Kim I."/>
        </authorList>
    </citation>
    <scope>NUCLEOTIDE SEQUENCE [LARGE SCALE GENOMIC DNA]</scope>
    <source>
        <strain evidence="13 14">DD2A</strain>
    </source>
</reference>
<comment type="pathway">
    <text evidence="1 11">Purine metabolism; IMP biosynthesis via de novo pathway; 5-amino-1-(5-phospho-D-ribosyl)imidazole-4-carboxamide from 5-amino-1-(5-phospho-D-ribosyl)imidazole-4-carboxylate: step 1/2.</text>
</comment>
<keyword evidence="8 11" id="KW-0067">ATP-binding</keyword>
<dbReference type="Gene3D" id="3.30.200.20">
    <property type="entry name" value="Phosphorylase Kinase, domain 1"/>
    <property type="match status" value="1"/>
</dbReference>
<dbReference type="UniPathway" id="UPA00074">
    <property type="reaction ID" value="UER00131"/>
</dbReference>
<dbReference type="SUPFAM" id="SSF56104">
    <property type="entry name" value="SAICAR synthase-like"/>
    <property type="match status" value="1"/>
</dbReference>
<evidence type="ECO:0000313" key="14">
    <source>
        <dbReference type="Proteomes" id="UP000321234"/>
    </source>
</evidence>
<dbReference type="OrthoDB" id="9801549at2"/>
<keyword evidence="7 11" id="KW-0658">Purine biosynthesis</keyword>
<dbReference type="PANTHER" id="PTHR43700">
    <property type="entry name" value="PHOSPHORIBOSYLAMINOIMIDAZOLE-SUCCINOCARBOXAMIDE SYNTHASE"/>
    <property type="match status" value="1"/>
</dbReference>
<evidence type="ECO:0000256" key="1">
    <source>
        <dbReference type="ARBA" id="ARBA00004672"/>
    </source>
</evidence>
<dbReference type="CDD" id="cd01414">
    <property type="entry name" value="SAICAR_synt_Sc"/>
    <property type="match status" value="1"/>
</dbReference>
<name>A0A5C8ZE32_9ACTN</name>
<comment type="catalytic activity">
    <reaction evidence="10 11">
        <text>5-amino-1-(5-phospho-D-ribosyl)imidazole-4-carboxylate + L-aspartate + ATP = (2S)-2-[5-amino-1-(5-phospho-beta-D-ribosyl)imidazole-4-carboxamido]succinate + ADP + phosphate + 2 H(+)</text>
        <dbReference type="Rhea" id="RHEA:22628"/>
        <dbReference type="ChEBI" id="CHEBI:15378"/>
        <dbReference type="ChEBI" id="CHEBI:29991"/>
        <dbReference type="ChEBI" id="CHEBI:30616"/>
        <dbReference type="ChEBI" id="CHEBI:43474"/>
        <dbReference type="ChEBI" id="CHEBI:58443"/>
        <dbReference type="ChEBI" id="CHEBI:77657"/>
        <dbReference type="ChEBI" id="CHEBI:456216"/>
        <dbReference type="EC" id="6.3.2.6"/>
    </reaction>
</comment>
<dbReference type="RefSeq" id="WP_147926499.1">
    <property type="nucleotide sequence ID" value="NZ_VKAC01000006.1"/>
</dbReference>
<comment type="caution">
    <text evidence="13">The sequence shown here is derived from an EMBL/GenBank/DDBJ whole genome shotgun (WGS) entry which is preliminary data.</text>
</comment>
<dbReference type="NCBIfam" id="TIGR00081">
    <property type="entry name" value="purC"/>
    <property type="match status" value="1"/>
</dbReference>
<keyword evidence="5 11" id="KW-0436">Ligase</keyword>
<evidence type="ECO:0000256" key="9">
    <source>
        <dbReference type="ARBA" id="ARBA00030409"/>
    </source>
</evidence>